<feature type="domain" description="Mechanosensitive ion channel MscS C-terminal" evidence="10">
    <location>
        <begin position="607"/>
        <end position="694"/>
    </location>
</feature>
<evidence type="ECO:0000313" key="13">
    <source>
        <dbReference type="Proteomes" id="UP000637002"/>
    </source>
</evidence>
<dbReference type="Pfam" id="PF21082">
    <property type="entry name" value="MS_channel_3rd"/>
    <property type="match status" value="1"/>
</dbReference>
<dbReference type="InterPro" id="IPR011014">
    <property type="entry name" value="MscS_channel_TM-2"/>
</dbReference>
<keyword evidence="13" id="KW-1185">Reference proteome</keyword>
<name>A0A916TXZ4_9HYPH</name>
<evidence type="ECO:0000259" key="10">
    <source>
        <dbReference type="Pfam" id="PF21082"/>
    </source>
</evidence>
<evidence type="ECO:0000256" key="4">
    <source>
        <dbReference type="ARBA" id="ARBA00022692"/>
    </source>
</evidence>
<dbReference type="InterPro" id="IPR010920">
    <property type="entry name" value="LSM_dom_sf"/>
</dbReference>
<feature type="domain" description="Mechanosensitive ion channel MscS" evidence="9">
    <location>
        <begin position="537"/>
        <end position="601"/>
    </location>
</feature>
<feature type="transmembrane region" description="Helical" evidence="7">
    <location>
        <begin position="215"/>
        <end position="236"/>
    </location>
</feature>
<evidence type="ECO:0000256" key="5">
    <source>
        <dbReference type="ARBA" id="ARBA00022989"/>
    </source>
</evidence>
<dbReference type="PANTHER" id="PTHR30460">
    <property type="entry name" value="MODERATE CONDUCTANCE MECHANOSENSITIVE CHANNEL YBIO"/>
    <property type="match status" value="1"/>
</dbReference>
<dbReference type="Gene3D" id="3.30.70.100">
    <property type="match status" value="1"/>
</dbReference>
<keyword evidence="3" id="KW-1003">Cell membrane</keyword>
<dbReference type="GO" id="GO:0005886">
    <property type="term" value="C:plasma membrane"/>
    <property type="evidence" value="ECO:0007669"/>
    <property type="project" value="UniProtKB-SubCell"/>
</dbReference>
<feature type="transmembrane region" description="Helical" evidence="7">
    <location>
        <begin position="131"/>
        <end position="152"/>
    </location>
</feature>
<evidence type="ECO:0000256" key="2">
    <source>
        <dbReference type="ARBA" id="ARBA00008017"/>
    </source>
</evidence>
<dbReference type="InterPro" id="IPR006685">
    <property type="entry name" value="MscS_channel_2nd"/>
</dbReference>
<feature type="transmembrane region" description="Helical" evidence="7">
    <location>
        <begin position="181"/>
        <end position="203"/>
    </location>
</feature>
<evidence type="ECO:0000256" key="7">
    <source>
        <dbReference type="SAM" id="Phobius"/>
    </source>
</evidence>
<dbReference type="AlphaFoldDB" id="A0A916TXZ4"/>
<feature type="transmembrane region" description="Helical" evidence="7">
    <location>
        <begin position="257"/>
        <end position="276"/>
    </location>
</feature>
<feature type="transmembrane region" description="Helical" evidence="7">
    <location>
        <begin position="291"/>
        <end position="309"/>
    </location>
</feature>
<dbReference type="Gene3D" id="1.10.287.1260">
    <property type="match status" value="1"/>
</dbReference>
<dbReference type="Pfam" id="PF21088">
    <property type="entry name" value="MS_channel_1st"/>
    <property type="match status" value="1"/>
</dbReference>
<proteinExistence type="inferred from homology"/>
<evidence type="ECO:0000256" key="8">
    <source>
        <dbReference type="SAM" id="SignalP"/>
    </source>
</evidence>
<dbReference type="GO" id="GO:0008381">
    <property type="term" value="F:mechanosensitive monoatomic ion channel activity"/>
    <property type="evidence" value="ECO:0007669"/>
    <property type="project" value="InterPro"/>
</dbReference>
<keyword evidence="4 7" id="KW-0812">Transmembrane</keyword>
<dbReference type="SUPFAM" id="SSF82861">
    <property type="entry name" value="Mechanosensitive channel protein MscS (YggB), transmembrane region"/>
    <property type="match status" value="1"/>
</dbReference>
<feature type="signal peptide" evidence="8">
    <location>
        <begin position="1"/>
        <end position="30"/>
    </location>
</feature>
<gene>
    <name evidence="12" type="ORF">GCM10010994_08710</name>
</gene>
<feature type="transmembrane region" description="Helical" evidence="7">
    <location>
        <begin position="402"/>
        <end position="419"/>
    </location>
</feature>
<feature type="transmembrane region" description="Helical" evidence="7">
    <location>
        <begin position="519"/>
        <end position="538"/>
    </location>
</feature>
<feature type="domain" description="Mechanosensitive ion channel transmembrane helices 2/3" evidence="11">
    <location>
        <begin position="494"/>
        <end position="535"/>
    </location>
</feature>
<evidence type="ECO:0000259" key="9">
    <source>
        <dbReference type="Pfam" id="PF00924"/>
    </source>
</evidence>
<feature type="transmembrane region" description="Helical" evidence="7">
    <location>
        <begin position="491"/>
        <end position="513"/>
    </location>
</feature>
<feature type="chain" id="PRO_5037664475" evidence="8">
    <location>
        <begin position="31"/>
        <end position="730"/>
    </location>
</feature>
<dbReference type="EMBL" id="BMGG01000001">
    <property type="protein sequence ID" value="GGC51863.1"/>
    <property type="molecule type" value="Genomic_DNA"/>
</dbReference>
<protein>
    <submittedName>
        <fullName evidence="12">Mechanosensitive ion channel protein MscS</fullName>
    </submittedName>
</protein>
<dbReference type="InterPro" id="IPR045276">
    <property type="entry name" value="YbiO_bact"/>
</dbReference>
<evidence type="ECO:0000256" key="3">
    <source>
        <dbReference type="ARBA" id="ARBA00022475"/>
    </source>
</evidence>
<evidence type="ECO:0000256" key="1">
    <source>
        <dbReference type="ARBA" id="ARBA00004651"/>
    </source>
</evidence>
<evidence type="ECO:0000256" key="6">
    <source>
        <dbReference type="ARBA" id="ARBA00023136"/>
    </source>
</evidence>
<sequence>MIQCGLRMLARAFAPALLALLMSVGTGAAAAEAPAPAAPPADVQELVRLLQNPAVRTWLAAQDGKGAEASSATAEAAAAPQDMSAGAEATRRMEQLRAHFARLAAAVPLLGPELAHAGTVLRSEIQDRRPIGILILVVGFLALGWGVERLVWRLSASTRRFMEALPTATPWQRLRAIAVRLGFDLALVAVFALGSVAAFLAFAWPPVFKQIVLQYLIAAVVFRLVLAISRFVLVPARLAAYEGHRRLVPLADGAATFWYRRIVLFVAWFMFGWATVNNLAPLGFGQPSRALIAYMLGLGLLAIALEVVWRRPRPGMADAAGPARATGHTFVNILLSLYCIALWLLWVGGLIGLFCLGALALLLPKAIQLSGQITDAIVAAPPAEGDEEPAAKPVAAIYAERGVRALLIAGAAVFMAYIWNIDLVALTNRDNMVTRLIRGLLSGVVILLVADLLWQLVKSLIDRKLAESQAGPGHDDAERARRAKLRTLLPIFRNIIFVVLAAMAVLTALAALGVEIGPLIAGAGVVGVAVGFGAQSIVKDVISGMFYLFDDAFRVGEYIVCGRYKGTVESFSLRSIKLRHHRGPIYTVPFGQLGAVENLSRDWVIDKMSVRVTYDSDLDKVKKLIKEIGLELAKDPEFAPHILQPLKLQGIDSFGEFAIEIQTKIMTKPGEQFMIRRRAYVMIREAFERNGIKFAFPTVQVAGGGGDAAAAAAQNMLAANKAAADASAAG</sequence>
<keyword evidence="6 7" id="KW-0472">Membrane</keyword>
<dbReference type="InterPro" id="IPR023408">
    <property type="entry name" value="MscS_beta-dom_sf"/>
</dbReference>
<dbReference type="InterPro" id="IPR049278">
    <property type="entry name" value="MS_channel_C"/>
</dbReference>
<comment type="subcellular location">
    <subcellularLocation>
        <location evidence="1">Cell membrane</location>
        <topology evidence="1">Multi-pass membrane protein</topology>
    </subcellularLocation>
</comment>
<dbReference type="Pfam" id="PF00924">
    <property type="entry name" value="MS_channel_2nd"/>
    <property type="match status" value="1"/>
</dbReference>
<evidence type="ECO:0000313" key="12">
    <source>
        <dbReference type="EMBL" id="GGC51863.1"/>
    </source>
</evidence>
<comment type="caution">
    <text evidence="12">The sequence shown here is derived from an EMBL/GenBank/DDBJ whole genome shotgun (WGS) entry which is preliminary data.</text>
</comment>
<reference evidence="12" key="1">
    <citation type="journal article" date="2014" name="Int. J. Syst. Evol. Microbiol.">
        <title>Complete genome sequence of Corynebacterium casei LMG S-19264T (=DSM 44701T), isolated from a smear-ripened cheese.</title>
        <authorList>
            <consortium name="US DOE Joint Genome Institute (JGI-PGF)"/>
            <person name="Walter F."/>
            <person name="Albersmeier A."/>
            <person name="Kalinowski J."/>
            <person name="Ruckert C."/>
        </authorList>
    </citation>
    <scope>NUCLEOTIDE SEQUENCE</scope>
    <source>
        <strain evidence="12">CGMCC 1.12919</strain>
    </source>
</reference>
<organism evidence="12 13">
    <name type="scientific">Chelatococcus reniformis</name>
    <dbReference type="NCBI Taxonomy" id="1494448"/>
    <lineage>
        <taxon>Bacteria</taxon>
        <taxon>Pseudomonadati</taxon>
        <taxon>Pseudomonadota</taxon>
        <taxon>Alphaproteobacteria</taxon>
        <taxon>Hyphomicrobiales</taxon>
        <taxon>Chelatococcaceae</taxon>
        <taxon>Chelatococcus</taxon>
    </lineage>
</organism>
<dbReference type="InterPro" id="IPR011066">
    <property type="entry name" value="MscS_channel_C_sf"/>
</dbReference>
<dbReference type="Proteomes" id="UP000637002">
    <property type="component" value="Unassembled WGS sequence"/>
</dbReference>
<keyword evidence="8" id="KW-0732">Signal</keyword>
<comment type="similarity">
    <text evidence="2">Belongs to the MscS (TC 1.A.23) family.</text>
</comment>
<dbReference type="SUPFAM" id="SSF82689">
    <property type="entry name" value="Mechanosensitive channel protein MscS (YggB), C-terminal domain"/>
    <property type="match status" value="1"/>
</dbReference>
<dbReference type="SUPFAM" id="SSF50182">
    <property type="entry name" value="Sm-like ribonucleoproteins"/>
    <property type="match status" value="1"/>
</dbReference>
<dbReference type="Gene3D" id="2.30.30.60">
    <property type="match status" value="1"/>
</dbReference>
<dbReference type="PANTHER" id="PTHR30460:SF0">
    <property type="entry name" value="MODERATE CONDUCTANCE MECHANOSENSITIVE CHANNEL YBIO"/>
    <property type="match status" value="1"/>
</dbReference>
<keyword evidence="5 7" id="KW-1133">Transmembrane helix</keyword>
<reference evidence="12" key="2">
    <citation type="submission" date="2020-09" db="EMBL/GenBank/DDBJ databases">
        <authorList>
            <person name="Sun Q."/>
            <person name="Zhou Y."/>
        </authorList>
    </citation>
    <scope>NUCLEOTIDE SEQUENCE</scope>
    <source>
        <strain evidence="12">CGMCC 1.12919</strain>
    </source>
</reference>
<accession>A0A916TXZ4</accession>
<dbReference type="InterPro" id="IPR049142">
    <property type="entry name" value="MS_channel_1st"/>
</dbReference>
<evidence type="ECO:0000259" key="11">
    <source>
        <dbReference type="Pfam" id="PF21088"/>
    </source>
</evidence>